<gene>
    <name evidence="2" type="ORF">K460DRAFT_370364</name>
</gene>
<dbReference type="InterPro" id="IPR036047">
    <property type="entry name" value="F-box-like_dom_sf"/>
</dbReference>
<evidence type="ECO:0000313" key="2">
    <source>
        <dbReference type="EMBL" id="KAF1842397.1"/>
    </source>
</evidence>
<dbReference type="AlphaFoldDB" id="A0A9P4GBI4"/>
<name>A0A9P4GBI4_9PLEO</name>
<sequence length="497" mass="56506">MDTPRFIEAFKALPTHDSRHQALEALVRELTPYEWRALQTITSARLFQFDIIGQLPIELVAHIFSYLDTTTPCRLQRVSTRWAQRLRSPDVLKQSLNQWFTGTITLQSADYALCTQKARLVHNHRHGKPTSLFDIRLEEPIAHPSLAGDTLIWLTPEQTSRSIALLDLGTWNLRIMSGEAREELRNYVASDQLVAVTTFSHVCYVWPLHGQGRKAFRVPSHDYFGALACRGRTVACAASFHDHIAVCIWDYDTQRARSFQITPDPSHLFFRSGLECKHKHNLALLLQPNTKTILVFGDVQCSKAFPGLCSTMPGPILYTRLTYDGQVVHSSHMPLLKGITSITMSNENSFVPVDQNGRFLLRMNIKNSFRLHFDEQLGQFTKILGPDSEDLVSCFTSTWWKDSFYKVGNSTGRVALEHEGTRGAPNPRPLIFDVHPCKPARVGVNENFVMCSQPQHIYLLCFDDSDKRPKQCESFFDIGYLTVLDRPDHDQTNSTST</sequence>
<dbReference type="RefSeq" id="XP_040784960.1">
    <property type="nucleotide sequence ID" value="XM_040934145.1"/>
</dbReference>
<protein>
    <recommendedName>
        <fullName evidence="1">F-box domain-containing protein</fullName>
    </recommendedName>
</protein>
<evidence type="ECO:0000313" key="3">
    <source>
        <dbReference type="Proteomes" id="UP000800039"/>
    </source>
</evidence>
<dbReference type="OrthoDB" id="5295250at2759"/>
<dbReference type="SUPFAM" id="SSF81383">
    <property type="entry name" value="F-box domain"/>
    <property type="match status" value="1"/>
</dbReference>
<accession>A0A9P4GBI4</accession>
<dbReference type="EMBL" id="ML976618">
    <property type="protein sequence ID" value="KAF1842397.1"/>
    <property type="molecule type" value="Genomic_DNA"/>
</dbReference>
<dbReference type="SUPFAM" id="SSF69322">
    <property type="entry name" value="Tricorn protease domain 2"/>
    <property type="match status" value="1"/>
</dbReference>
<evidence type="ECO:0000259" key="1">
    <source>
        <dbReference type="PROSITE" id="PS50181"/>
    </source>
</evidence>
<keyword evidence="3" id="KW-1185">Reference proteome</keyword>
<feature type="domain" description="F-box" evidence="1">
    <location>
        <begin position="49"/>
        <end position="96"/>
    </location>
</feature>
<reference evidence="2" key="1">
    <citation type="submission" date="2020-01" db="EMBL/GenBank/DDBJ databases">
        <authorList>
            <consortium name="DOE Joint Genome Institute"/>
            <person name="Haridas S."/>
            <person name="Albert R."/>
            <person name="Binder M."/>
            <person name="Bloem J."/>
            <person name="Labutti K."/>
            <person name="Salamov A."/>
            <person name="Andreopoulos B."/>
            <person name="Baker S.E."/>
            <person name="Barry K."/>
            <person name="Bills G."/>
            <person name="Bluhm B.H."/>
            <person name="Cannon C."/>
            <person name="Castanera R."/>
            <person name="Culley D.E."/>
            <person name="Daum C."/>
            <person name="Ezra D."/>
            <person name="Gonzalez J.B."/>
            <person name="Henrissat B."/>
            <person name="Kuo A."/>
            <person name="Liang C."/>
            <person name="Lipzen A."/>
            <person name="Lutzoni F."/>
            <person name="Magnuson J."/>
            <person name="Mondo S."/>
            <person name="Nolan M."/>
            <person name="Ohm R."/>
            <person name="Pangilinan J."/>
            <person name="Park H.-J."/>
            <person name="Ramirez L."/>
            <person name="Alfaro M."/>
            <person name="Sun H."/>
            <person name="Tritt A."/>
            <person name="Yoshinaga Y."/>
            <person name="Zwiers L.-H."/>
            <person name="Turgeon B.G."/>
            <person name="Goodwin S.B."/>
            <person name="Spatafora J.W."/>
            <person name="Crous P.W."/>
            <person name="Grigoriev I.V."/>
        </authorList>
    </citation>
    <scope>NUCLEOTIDE SEQUENCE</scope>
    <source>
        <strain evidence="2">CBS 394.84</strain>
    </source>
</reference>
<dbReference type="Gene3D" id="1.20.1280.50">
    <property type="match status" value="1"/>
</dbReference>
<comment type="caution">
    <text evidence="2">The sequence shown here is derived from an EMBL/GenBank/DDBJ whole genome shotgun (WGS) entry which is preliminary data.</text>
</comment>
<dbReference type="Pfam" id="PF12937">
    <property type="entry name" value="F-box-like"/>
    <property type="match status" value="1"/>
</dbReference>
<proteinExistence type="predicted"/>
<dbReference type="SMART" id="SM00256">
    <property type="entry name" value="FBOX"/>
    <property type="match status" value="1"/>
</dbReference>
<dbReference type="GeneID" id="63851396"/>
<dbReference type="InterPro" id="IPR001810">
    <property type="entry name" value="F-box_dom"/>
</dbReference>
<organism evidence="2 3">
    <name type="scientific">Cucurbitaria berberidis CBS 394.84</name>
    <dbReference type="NCBI Taxonomy" id="1168544"/>
    <lineage>
        <taxon>Eukaryota</taxon>
        <taxon>Fungi</taxon>
        <taxon>Dikarya</taxon>
        <taxon>Ascomycota</taxon>
        <taxon>Pezizomycotina</taxon>
        <taxon>Dothideomycetes</taxon>
        <taxon>Pleosporomycetidae</taxon>
        <taxon>Pleosporales</taxon>
        <taxon>Pleosporineae</taxon>
        <taxon>Cucurbitariaceae</taxon>
        <taxon>Cucurbitaria</taxon>
    </lineage>
</organism>
<dbReference type="PROSITE" id="PS50181">
    <property type="entry name" value="FBOX"/>
    <property type="match status" value="1"/>
</dbReference>
<dbReference type="Proteomes" id="UP000800039">
    <property type="component" value="Unassembled WGS sequence"/>
</dbReference>